<feature type="coiled-coil region" evidence="1">
    <location>
        <begin position="284"/>
        <end position="318"/>
    </location>
</feature>
<proteinExistence type="predicted"/>
<comment type="caution">
    <text evidence="2">The sequence shown here is derived from an EMBL/GenBank/DDBJ whole genome shotgun (WGS) entry which is preliminary data.</text>
</comment>
<reference evidence="2 3" key="1">
    <citation type="submission" date="2022-12" db="EMBL/GenBank/DDBJ databases">
        <title>Genomic features and morphological characterization of a novel Knufia sp. strain isolated from spacecraft assembly facility.</title>
        <authorList>
            <person name="Teixeira M."/>
            <person name="Chander A.M."/>
            <person name="Stajich J.E."/>
            <person name="Venkateswaran K."/>
        </authorList>
    </citation>
    <scope>NUCLEOTIDE SEQUENCE [LARGE SCALE GENOMIC DNA]</scope>
    <source>
        <strain evidence="2 3">FJI-L2-BK-P2</strain>
    </source>
</reference>
<organism evidence="2 3">
    <name type="scientific">Knufia fluminis</name>
    <dbReference type="NCBI Taxonomy" id="191047"/>
    <lineage>
        <taxon>Eukaryota</taxon>
        <taxon>Fungi</taxon>
        <taxon>Dikarya</taxon>
        <taxon>Ascomycota</taxon>
        <taxon>Pezizomycotina</taxon>
        <taxon>Eurotiomycetes</taxon>
        <taxon>Chaetothyriomycetidae</taxon>
        <taxon>Chaetothyriales</taxon>
        <taxon>Trichomeriaceae</taxon>
        <taxon>Knufia</taxon>
    </lineage>
</organism>
<gene>
    <name evidence="2" type="ORF">OHC33_010117</name>
</gene>
<dbReference type="EMBL" id="JAKLMC020000042">
    <property type="protein sequence ID" value="KAK5948866.1"/>
    <property type="molecule type" value="Genomic_DNA"/>
</dbReference>
<keyword evidence="1" id="KW-0175">Coiled coil</keyword>
<evidence type="ECO:0000313" key="3">
    <source>
        <dbReference type="Proteomes" id="UP001316803"/>
    </source>
</evidence>
<dbReference type="AlphaFoldDB" id="A0AAN8EZ77"/>
<protein>
    <submittedName>
        <fullName evidence="2">Uncharacterized protein</fullName>
    </submittedName>
</protein>
<name>A0AAN8EZ77_9EURO</name>
<dbReference type="Proteomes" id="UP001316803">
    <property type="component" value="Unassembled WGS sequence"/>
</dbReference>
<evidence type="ECO:0000256" key="1">
    <source>
        <dbReference type="SAM" id="Coils"/>
    </source>
</evidence>
<sequence>MAPSTYIMDESHVQKRLLNKHLPAVRDIAWAQLHASYLLDRHRHRALTDKQIDVVQKLYEDQGGLSAPRLEAREHLIRFGFGDEWSIADKEEQEQDEESEAPAAKRQKTIGKNKIAYTPISRLKTRYGGLIVDEEDEVLLQETPDIGTNQIPVGVLRNDSTPARLVTATIDTTNTKLKYTVQSADKDFVSVPVDKEYEVQSGESWYTTGDMATDSKKIIFGRHLREKSYNEIREYVFTELRKDAGFYNVWGSYGDMVSYPALVSAVKEIEHFTHHANTSGVCDNDTAQAALHCAQDMVDRLEQAHESAETAIRSIKNKKDKDEVADKMKGIWIFTGDAVKTMLLRRAILVDQGLRWQAAKKG</sequence>
<accession>A0AAN8EZ77</accession>
<evidence type="ECO:0000313" key="2">
    <source>
        <dbReference type="EMBL" id="KAK5948866.1"/>
    </source>
</evidence>
<keyword evidence="3" id="KW-1185">Reference proteome</keyword>